<protein>
    <submittedName>
        <fullName evidence="3">Uncharacterized protein</fullName>
    </submittedName>
</protein>
<sequence length="109" mass="12145">KMPFDDLFKILADDSAIASGDSAVATGYDVPDDDFWFGMDITAWKSLTIDDKIKEKNTSIEGLKSKIKEAESKGKPVSGLKAELAVEKKGLQKLLERKDRLKNKENNVR</sequence>
<feature type="non-terminal residue" evidence="3">
    <location>
        <position position="109"/>
    </location>
</feature>
<keyword evidence="1" id="KW-0175">Coiled coil</keyword>
<dbReference type="Proteomes" id="UP000663854">
    <property type="component" value="Unassembled WGS sequence"/>
</dbReference>
<organism evidence="3 4">
    <name type="scientific">Rotaria sordida</name>
    <dbReference type="NCBI Taxonomy" id="392033"/>
    <lineage>
        <taxon>Eukaryota</taxon>
        <taxon>Metazoa</taxon>
        <taxon>Spiralia</taxon>
        <taxon>Gnathifera</taxon>
        <taxon>Rotifera</taxon>
        <taxon>Eurotatoria</taxon>
        <taxon>Bdelloidea</taxon>
        <taxon>Philodinida</taxon>
        <taxon>Philodinidae</taxon>
        <taxon>Rotaria</taxon>
    </lineage>
</organism>
<proteinExistence type="predicted"/>
<reference evidence="3" key="1">
    <citation type="submission" date="2021-02" db="EMBL/GenBank/DDBJ databases">
        <authorList>
            <person name="Nowell W R."/>
        </authorList>
    </citation>
    <scope>NUCLEOTIDE SEQUENCE</scope>
</reference>
<evidence type="ECO:0000313" key="4">
    <source>
        <dbReference type="Proteomes" id="UP000663870"/>
    </source>
</evidence>
<dbReference type="EMBL" id="CAJNOH010004658">
    <property type="protein sequence ID" value="CAF1376384.1"/>
    <property type="molecule type" value="Genomic_DNA"/>
</dbReference>
<keyword evidence="4" id="KW-1185">Reference proteome</keyword>
<comment type="caution">
    <text evidence="3">The sequence shown here is derived from an EMBL/GenBank/DDBJ whole genome shotgun (WGS) entry which is preliminary data.</text>
</comment>
<evidence type="ECO:0000313" key="3">
    <source>
        <dbReference type="EMBL" id="CAF1614052.1"/>
    </source>
</evidence>
<dbReference type="AlphaFoldDB" id="A0A816BZT1"/>
<gene>
    <name evidence="3" type="ORF">JXQ802_LOCUS49751</name>
    <name evidence="2" type="ORF">PYM288_LOCUS33626</name>
</gene>
<evidence type="ECO:0000313" key="2">
    <source>
        <dbReference type="EMBL" id="CAF1376384.1"/>
    </source>
</evidence>
<dbReference type="Proteomes" id="UP000663870">
    <property type="component" value="Unassembled WGS sequence"/>
</dbReference>
<evidence type="ECO:0000256" key="1">
    <source>
        <dbReference type="SAM" id="Coils"/>
    </source>
</evidence>
<dbReference type="EMBL" id="CAJNOL010006103">
    <property type="protein sequence ID" value="CAF1614052.1"/>
    <property type="molecule type" value="Genomic_DNA"/>
</dbReference>
<accession>A0A816BZT1</accession>
<feature type="coiled-coil region" evidence="1">
    <location>
        <begin position="53"/>
        <end position="104"/>
    </location>
</feature>
<name>A0A816BZT1_9BILA</name>